<dbReference type="AlphaFoldDB" id="A0AAN9WAT5"/>
<evidence type="ECO:0000256" key="4">
    <source>
        <dbReference type="ARBA" id="ARBA00022989"/>
    </source>
</evidence>
<comment type="subcellular location">
    <subcellularLocation>
        <location evidence="1">Cell membrane</location>
        <topology evidence="1">Single-pass type I membrane protein</topology>
    </subcellularLocation>
</comment>
<evidence type="ECO:0000256" key="5">
    <source>
        <dbReference type="ARBA" id="ARBA00023136"/>
    </source>
</evidence>
<proteinExistence type="predicted"/>
<accession>A0AAN9WAT5</accession>
<dbReference type="GO" id="GO:0031902">
    <property type="term" value="C:late endosome membrane"/>
    <property type="evidence" value="ECO:0007669"/>
    <property type="project" value="TreeGrafter"/>
</dbReference>
<keyword evidence="3" id="KW-0732">Signal</keyword>
<keyword evidence="2 7" id="KW-0812">Transmembrane</keyword>
<keyword evidence="5 7" id="KW-0472">Membrane</keyword>
<feature type="transmembrane region" description="Helical" evidence="7">
    <location>
        <begin position="166"/>
        <end position="188"/>
    </location>
</feature>
<protein>
    <recommendedName>
        <fullName evidence="10">Lysosome-associated membrane glycoprotein 1</fullName>
    </recommendedName>
</protein>
<evidence type="ECO:0000313" key="9">
    <source>
        <dbReference type="Proteomes" id="UP001378592"/>
    </source>
</evidence>
<dbReference type="PANTHER" id="PTHR11506:SF35">
    <property type="entry name" value="LYSOSOME-ASSOCIATED MEMBRANE GLYCOPROTEIN 5"/>
    <property type="match status" value="1"/>
</dbReference>
<evidence type="ECO:0008006" key="10">
    <source>
        <dbReference type="Google" id="ProtNLM"/>
    </source>
</evidence>
<keyword evidence="9" id="KW-1185">Reference proteome</keyword>
<dbReference type="Gene3D" id="2.40.160.110">
    <property type="match status" value="1"/>
</dbReference>
<dbReference type="GO" id="GO:0005765">
    <property type="term" value="C:lysosomal membrane"/>
    <property type="evidence" value="ECO:0007669"/>
    <property type="project" value="TreeGrafter"/>
</dbReference>
<evidence type="ECO:0000256" key="7">
    <source>
        <dbReference type="SAM" id="Phobius"/>
    </source>
</evidence>
<evidence type="ECO:0000313" key="8">
    <source>
        <dbReference type="EMBL" id="KAK7870834.1"/>
    </source>
</evidence>
<dbReference type="GO" id="GO:0072594">
    <property type="term" value="P:establishment of protein localization to organelle"/>
    <property type="evidence" value="ECO:0007669"/>
    <property type="project" value="TreeGrafter"/>
</dbReference>
<keyword evidence="4 7" id="KW-1133">Transmembrane helix</keyword>
<name>A0AAN9WAT5_9ORTH</name>
<reference evidence="8 9" key="1">
    <citation type="submission" date="2024-03" db="EMBL/GenBank/DDBJ databases">
        <title>The genome assembly and annotation of the cricket Gryllus longicercus Weissman &amp; Gray.</title>
        <authorList>
            <person name="Szrajer S."/>
            <person name="Gray D."/>
            <person name="Ylla G."/>
        </authorList>
    </citation>
    <scope>NUCLEOTIDE SEQUENCE [LARGE SCALE GENOMIC DNA]</scope>
    <source>
        <strain evidence="8">DAG 2021-001</strain>
        <tissue evidence="8">Whole body minus gut</tissue>
    </source>
</reference>
<dbReference type="Proteomes" id="UP001378592">
    <property type="component" value="Unassembled WGS sequence"/>
</dbReference>
<evidence type="ECO:0000256" key="6">
    <source>
        <dbReference type="ARBA" id="ARBA00023180"/>
    </source>
</evidence>
<evidence type="ECO:0000256" key="2">
    <source>
        <dbReference type="ARBA" id="ARBA00022692"/>
    </source>
</evidence>
<dbReference type="PANTHER" id="PTHR11506">
    <property type="entry name" value="LYSOSOME-ASSOCIATED MEMBRANE GLYCOPROTEIN"/>
    <property type="match status" value="1"/>
</dbReference>
<keyword evidence="6" id="KW-0325">Glycoprotein</keyword>
<dbReference type="GO" id="GO:0005886">
    <property type="term" value="C:plasma membrane"/>
    <property type="evidence" value="ECO:0007669"/>
    <property type="project" value="TreeGrafter"/>
</dbReference>
<gene>
    <name evidence="8" type="ORF">R5R35_014421</name>
</gene>
<comment type="caution">
    <text evidence="8">The sequence shown here is derived from an EMBL/GenBank/DDBJ whole genome shotgun (WGS) entry which is preliminary data.</text>
</comment>
<dbReference type="InterPro" id="IPR002000">
    <property type="entry name" value="Lysosome-assoc_membr_glycop"/>
</dbReference>
<sequence length="208" mass="22388">MVPYRNNLSQDATAELAVPRYAEFGGQCAENRQELYYTWDWPQEGATRVRRAADRENKVTFALTSTGDEFALSSMDMSILKTRAAIPDLHELEINEKVSGSADGLALFAAPKGQSHACAAASAVDLSGGAGIELSDVLLQAFNVDNEEPSAAAVSCPQPRHVSDGIYIAVGVLLGGFALVGIIGYIVYRARTRQRGSLQFSFLDEEIA</sequence>
<organism evidence="8 9">
    <name type="scientific">Gryllus longicercus</name>
    <dbReference type="NCBI Taxonomy" id="2509291"/>
    <lineage>
        <taxon>Eukaryota</taxon>
        <taxon>Metazoa</taxon>
        <taxon>Ecdysozoa</taxon>
        <taxon>Arthropoda</taxon>
        <taxon>Hexapoda</taxon>
        <taxon>Insecta</taxon>
        <taxon>Pterygota</taxon>
        <taxon>Neoptera</taxon>
        <taxon>Polyneoptera</taxon>
        <taxon>Orthoptera</taxon>
        <taxon>Ensifera</taxon>
        <taxon>Gryllidea</taxon>
        <taxon>Grylloidea</taxon>
        <taxon>Gryllidae</taxon>
        <taxon>Gryllinae</taxon>
        <taxon>Gryllus</taxon>
    </lineage>
</organism>
<evidence type="ECO:0000256" key="1">
    <source>
        <dbReference type="ARBA" id="ARBA00004251"/>
    </source>
</evidence>
<dbReference type="EMBL" id="JAZDUA010000051">
    <property type="protein sequence ID" value="KAK7870834.1"/>
    <property type="molecule type" value="Genomic_DNA"/>
</dbReference>
<evidence type="ECO:0000256" key="3">
    <source>
        <dbReference type="ARBA" id="ARBA00022729"/>
    </source>
</evidence>